<gene>
    <name evidence="1" type="ORF">CPT_CIP9_066</name>
</gene>
<dbReference type="InterPro" id="IPR035392">
    <property type="entry name" value="DUF5417"/>
</dbReference>
<accession>A0A6B9Y125</accession>
<protein>
    <submittedName>
        <fullName evidence="1">Uncharacterized protein</fullName>
    </submittedName>
</protein>
<dbReference type="Proteomes" id="UP000465071">
    <property type="component" value="Segment"/>
</dbReference>
<proteinExistence type="predicted"/>
<reference evidence="2" key="1">
    <citation type="submission" date="2019-12" db="EMBL/GenBank/DDBJ databases">
        <authorList>
            <person name="Wang K."/>
            <person name="Tamayo M.G."/>
            <person name="Penner T.V."/>
            <person name="Cook B.W.M."/>
            <person name="Court D.A."/>
            <person name="Theriault S.S."/>
        </authorList>
    </citation>
    <scope>NUCLEOTIDE SEQUENCE [LARGE SCALE GENOMIC DNA]</scope>
</reference>
<organism evidence="1 2">
    <name type="scientific">Enterobacter phage vB_EclM_CIP9</name>
    <dbReference type="NCBI Taxonomy" id="2696340"/>
    <lineage>
        <taxon>Viruses</taxon>
        <taxon>Duplodnaviria</taxon>
        <taxon>Heunggongvirae</taxon>
        <taxon>Uroviricota</taxon>
        <taxon>Caudoviricetes</taxon>
        <taxon>Pantevenvirales</taxon>
        <taxon>Straboviridae</taxon>
        <taxon>Tevenvirinae</taxon>
        <taxon>Kanagawavirus</taxon>
        <taxon>Kanagawavirus cipnine</taxon>
    </lineage>
</organism>
<evidence type="ECO:0000313" key="1">
    <source>
        <dbReference type="EMBL" id="QHS01602.1"/>
    </source>
</evidence>
<keyword evidence="2" id="KW-1185">Reference proteome</keyword>
<sequence length="92" mass="10668">MKLQRESIKLGSENRGKWLFYIHDDNPEALEAAEDRLRAIECNHTIGSEVVTWDRYCDGCPCYEDGFGSGFWVHVEDVEEFKAAWKKAKKNV</sequence>
<name>A0A6B9Y125_9CAUD</name>
<dbReference type="EMBL" id="MN882610">
    <property type="protein sequence ID" value="QHS01602.1"/>
    <property type="molecule type" value="Genomic_DNA"/>
</dbReference>
<evidence type="ECO:0000313" key="2">
    <source>
        <dbReference type="Proteomes" id="UP000465071"/>
    </source>
</evidence>
<dbReference type="Pfam" id="PF17438">
    <property type="entry name" value="DUF5417"/>
    <property type="match status" value="1"/>
</dbReference>